<feature type="region of interest" description="Disordered" evidence="6">
    <location>
        <begin position="1"/>
        <end position="50"/>
    </location>
</feature>
<proteinExistence type="predicted"/>
<dbReference type="SMART" id="SM00132">
    <property type="entry name" value="LIM"/>
    <property type="match status" value="2"/>
</dbReference>
<evidence type="ECO:0000256" key="6">
    <source>
        <dbReference type="SAM" id="MobiDB-lite"/>
    </source>
</evidence>
<evidence type="ECO:0000313" key="9">
    <source>
        <dbReference type="Ensembl" id="ENSPSMP00000021726.1"/>
    </source>
</evidence>
<evidence type="ECO:0000256" key="2">
    <source>
        <dbReference type="ARBA" id="ARBA00022737"/>
    </source>
</evidence>
<dbReference type="FunFam" id="2.10.110.10:FF:000093">
    <property type="entry name" value="prickle-like protein 4 isoform X3"/>
    <property type="match status" value="1"/>
</dbReference>
<feature type="domain" description="LIM zinc-binding" evidence="7">
    <location>
        <begin position="123"/>
        <end position="188"/>
    </location>
</feature>
<dbReference type="Pfam" id="PF00412">
    <property type="entry name" value="LIM"/>
    <property type="match status" value="2"/>
</dbReference>
<feature type="compositionally biased region" description="Polar residues" evidence="6">
    <location>
        <begin position="300"/>
        <end position="310"/>
    </location>
</feature>
<dbReference type="Proteomes" id="UP000694414">
    <property type="component" value="Unplaced"/>
</dbReference>
<dbReference type="AlphaFoldDB" id="A0A8C9DMX4"/>
<dbReference type="Pfam" id="PF06297">
    <property type="entry name" value="PET"/>
    <property type="match status" value="1"/>
</dbReference>
<dbReference type="Ensembl" id="ENSPSMT00000025188.1">
    <property type="protein sequence ID" value="ENSPSMP00000021726.1"/>
    <property type="gene ID" value="ENSPSMG00000015341.1"/>
</dbReference>
<dbReference type="InterPro" id="IPR047120">
    <property type="entry name" value="Pk/Esn/Tes"/>
</dbReference>
<sequence>MSVLNSGWPHPEDSPTPGEPGPAANSDSDSGRLPEEDPEDTSVQGPMVLSLGPPFLDTNQAPKWPGLRTLLQQLPPQDSDERYYCLALGEEELAELRLFCAQRKQEALGQGVARLVLPKLEGHTCEKCRERLKPGEYGVFAARAGEQRCWHQSCFACQACGQALINLIYFYHNGRLYCGRHHAELLRPRCPACDQLIFSRRCTEAEGRRWHENHFCCQDCAGPLGGGRYALPGGSPCCPSCFESRYSGVGSSPAGALEGRASLEQTGPDRTEGRDRASLNAVTISRTALLAAAGGPSLETQTELLGSSPEQEGRAGDEAAASKGREQYRLETPHDPREDAHCPTCSSSSDSEPEDFFLGQRLPRLWQTPGTLQPGDSDTSKKHCTIC</sequence>
<feature type="region of interest" description="Disordered" evidence="6">
    <location>
        <begin position="300"/>
        <end position="387"/>
    </location>
</feature>
<accession>A0A8C9DMX4</accession>
<dbReference type="PROSITE" id="PS00478">
    <property type="entry name" value="LIM_DOMAIN_1"/>
    <property type="match status" value="1"/>
</dbReference>
<feature type="compositionally biased region" description="Polar residues" evidence="6">
    <location>
        <begin position="368"/>
        <end position="377"/>
    </location>
</feature>
<dbReference type="Gene3D" id="2.10.110.10">
    <property type="entry name" value="Cysteine Rich Protein"/>
    <property type="match status" value="2"/>
</dbReference>
<reference evidence="9" key="2">
    <citation type="submission" date="2025-09" db="UniProtKB">
        <authorList>
            <consortium name="Ensembl"/>
        </authorList>
    </citation>
    <scope>IDENTIFICATION</scope>
</reference>
<feature type="domain" description="PET" evidence="8">
    <location>
        <begin position="10"/>
        <end position="122"/>
    </location>
</feature>
<dbReference type="PROSITE" id="PS50023">
    <property type="entry name" value="LIM_DOMAIN_2"/>
    <property type="match status" value="2"/>
</dbReference>
<keyword evidence="2" id="KW-0677">Repeat</keyword>
<dbReference type="InterPro" id="IPR010442">
    <property type="entry name" value="PET_domain"/>
</dbReference>
<feature type="compositionally biased region" description="Basic and acidic residues" evidence="6">
    <location>
        <begin position="323"/>
        <end position="341"/>
    </location>
</feature>
<feature type="compositionally biased region" description="Basic and acidic residues" evidence="6">
    <location>
        <begin position="267"/>
        <end position="277"/>
    </location>
</feature>
<dbReference type="InterPro" id="IPR001781">
    <property type="entry name" value="Znf_LIM"/>
</dbReference>
<dbReference type="FunFam" id="2.10.110.10:FF:000005">
    <property type="entry name" value="Testin isoform 1"/>
    <property type="match status" value="1"/>
</dbReference>
<gene>
    <name evidence="9" type="primary">PRICKLE4</name>
</gene>
<keyword evidence="3 5" id="KW-0862">Zinc</keyword>
<dbReference type="SUPFAM" id="SSF57716">
    <property type="entry name" value="Glucocorticoid receptor-like (DNA-binding domain)"/>
    <property type="match status" value="1"/>
</dbReference>
<evidence type="ECO:0000256" key="1">
    <source>
        <dbReference type="ARBA" id="ARBA00022723"/>
    </source>
</evidence>
<evidence type="ECO:0000313" key="10">
    <source>
        <dbReference type="Proteomes" id="UP000694414"/>
    </source>
</evidence>
<dbReference type="GO" id="GO:0008270">
    <property type="term" value="F:zinc ion binding"/>
    <property type="evidence" value="ECO:0007669"/>
    <property type="project" value="InterPro"/>
</dbReference>
<dbReference type="CDD" id="cd09828">
    <property type="entry name" value="PET_OEBT"/>
    <property type="match status" value="1"/>
</dbReference>
<dbReference type="CDD" id="cd09340">
    <property type="entry name" value="LIM1_Testin_like"/>
    <property type="match status" value="1"/>
</dbReference>
<dbReference type="CDD" id="cd09341">
    <property type="entry name" value="LIM2_Testin_like"/>
    <property type="match status" value="1"/>
</dbReference>
<protein>
    <submittedName>
        <fullName evidence="9">Prickle planar cell polarity protein 4</fullName>
    </submittedName>
</protein>
<keyword evidence="10" id="KW-1185">Reference proteome</keyword>
<dbReference type="PANTHER" id="PTHR24211">
    <property type="entry name" value="LIM DOMAIN-CONTAINING PROTEIN"/>
    <property type="match status" value="1"/>
</dbReference>
<name>A0A8C9DMX4_PROSS</name>
<feature type="domain" description="LIM zinc-binding" evidence="7">
    <location>
        <begin position="189"/>
        <end position="248"/>
    </location>
</feature>
<keyword evidence="1 5" id="KW-0479">Metal-binding</keyword>
<evidence type="ECO:0000256" key="3">
    <source>
        <dbReference type="ARBA" id="ARBA00022833"/>
    </source>
</evidence>
<keyword evidence="4 5" id="KW-0440">LIM domain</keyword>
<evidence type="ECO:0000259" key="7">
    <source>
        <dbReference type="PROSITE" id="PS50023"/>
    </source>
</evidence>
<reference evidence="9" key="1">
    <citation type="submission" date="2025-08" db="UniProtKB">
        <authorList>
            <consortium name="Ensembl"/>
        </authorList>
    </citation>
    <scope>IDENTIFICATION</scope>
</reference>
<dbReference type="GeneTree" id="ENSGT00940000161789"/>
<evidence type="ECO:0000259" key="8">
    <source>
        <dbReference type="PROSITE" id="PS51303"/>
    </source>
</evidence>
<organism evidence="9 10">
    <name type="scientific">Prolemur simus</name>
    <name type="common">Greater bamboo lemur</name>
    <name type="synonym">Hapalemur simus</name>
    <dbReference type="NCBI Taxonomy" id="1328070"/>
    <lineage>
        <taxon>Eukaryota</taxon>
        <taxon>Metazoa</taxon>
        <taxon>Chordata</taxon>
        <taxon>Craniata</taxon>
        <taxon>Vertebrata</taxon>
        <taxon>Euteleostomi</taxon>
        <taxon>Mammalia</taxon>
        <taxon>Eutheria</taxon>
        <taxon>Euarchontoglires</taxon>
        <taxon>Primates</taxon>
        <taxon>Strepsirrhini</taxon>
        <taxon>Lemuriformes</taxon>
        <taxon>Lemuridae</taxon>
        <taxon>Prolemur</taxon>
    </lineage>
</organism>
<evidence type="ECO:0000256" key="5">
    <source>
        <dbReference type="PROSITE-ProRule" id="PRU00125"/>
    </source>
</evidence>
<feature type="region of interest" description="Disordered" evidence="6">
    <location>
        <begin position="253"/>
        <end position="278"/>
    </location>
</feature>
<evidence type="ECO:0000256" key="4">
    <source>
        <dbReference type="ARBA" id="ARBA00023038"/>
    </source>
</evidence>
<dbReference type="PANTHER" id="PTHR24211:SF35">
    <property type="entry name" value="PRICKLE-LIKE PROTEIN 4"/>
    <property type="match status" value="1"/>
</dbReference>
<dbReference type="PROSITE" id="PS51303">
    <property type="entry name" value="PET"/>
    <property type="match status" value="1"/>
</dbReference>